<dbReference type="EMBL" id="LNCD01000124">
    <property type="protein sequence ID" value="KWV43717.1"/>
    <property type="molecule type" value="Genomic_DNA"/>
</dbReference>
<keyword evidence="1" id="KW-0732">Signal</keyword>
<dbReference type="Proteomes" id="UP000068164">
    <property type="component" value="Unassembled WGS sequence"/>
</dbReference>
<keyword evidence="3" id="KW-1185">Reference proteome</keyword>
<dbReference type="GO" id="GO:0030638">
    <property type="term" value="P:polyketide metabolic process"/>
    <property type="evidence" value="ECO:0007669"/>
    <property type="project" value="InterPro"/>
</dbReference>
<reference evidence="2 3" key="1">
    <citation type="submission" date="2015-11" db="EMBL/GenBank/DDBJ databases">
        <title>Draft Genome Sequence of the Strain BR 10423 (Rhizobium sp.) isolated from nodules of Mimosa pudica.</title>
        <authorList>
            <person name="Barauna A.C."/>
            <person name="Zilli J.E."/>
            <person name="Simoes-Araujo J.L."/>
            <person name="Reis V.M."/>
            <person name="James E.K."/>
            <person name="Reis F.B.Jr."/>
            <person name="Rouws L.F."/>
            <person name="Passos S.R."/>
            <person name="Gois S.R."/>
        </authorList>
    </citation>
    <scope>NUCLEOTIDE SEQUENCE [LARGE SCALE GENOMIC DNA]</scope>
    <source>
        <strain evidence="2 3">BR10423</strain>
    </source>
</reference>
<dbReference type="InterPro" id="IPR032710">
    <property type="entry name" value="NTF2-like_dom_sf"/>
</dbReference>
<organism evidence="2 3">
    <name type="scientific">Rhizobium altiplani</name>
    <dbReference type="NCBI Taxonomy" id="1864509"/>
    <lineage>
        <taxon>Bacteria</taxon>
        <taxon>Pseudomonadati</taxon>
        <taxon>Pseudomonadota</taxon>
        <taxon>Alphaproteobacteria</taxon>
        <taxon>Hyphomicrobiales</taxon>
        <taxon>Rhizobiaceae</taxon>
        <taxon>Rhizobium/Agrobacterium group</taxon>
        <taxon>Rhizobium</taxon>
    </lineage>
</organism>
<dbReference type="PANTHER" id="PTHR38436:SF1">
    <property type="entry name" value="ESTER CYCLASE"/>
    <property type="match status" value="1"/>
</dbReference>
<evidence type="ECO:0000256" key="1">
    <source>
        <dbReference type="SAM" id="SignalP"/>
    </source>
</evidence>
<proteinExistence type="predicted"/>
<accession>A0A120FG27</accession>
<dbReference type="AlphaFoldDB" id="A0A120FG27"/>
<dbReference type="PANTHER" id="PTHR38436">
    <property type="entry name" value="POLYKETIDE CYCLASE SNOAL-LIKE DOMAIN"/>
    <property type="match status" value="1"/>
</dbReference>
<evidence type="ECO:0000313" key="2">
    <source>
        <dbReference type="EMBL" id="KWV43717.1"/>
    </source>
</evidence>
<feature type="signal peptide" evidence="1">
    <location>
        <begin position="1"/>
        <end position="26"/>
    </location>
</feature>
<dbReference type="Gene3D" id="3.10.450.50">
    <property type="match status" value="1"/>
</dbReference>
<feature type="chain" id="PRO_5007165276" evidence="1">
    <location>
        <begin position="27"/>
        <end position="164"/>
    </location>
</feature>
<name>A0A120FG27_9HYPH</name>
<sequence>MKRRTILAAFGGICLASTLSAMPVYAADQTPVEVVQQYLAAWNAHDAGKAASYFDDKISYYDASVGKPTVGKAEAKAAVIDNFMTAAPDLKWEMRGDPIVSGNKVSFEWTFSGKNSGPWADGTKATDKSFSFDGASVFVIENNVIKQQSDYYDALGFYKQLGLM</sequence>
<dbReference type="InterPro" id="IPR009959">
    <property type="entry name" value="Cyclase_SnoaL-like"/>
</dbReference>
<comment type="caution">
    <text evidence="2">The sequence shown here is derived from an EMBL/GenBank/DDBJ whole genome shotgun (WGS) entry which is preliminary data.</text>
</comment>
<dbReference type="RefSeq" id="WP_018856499.1">
    <property type="nucleotide sequence ID" value="NZ_JBBNAS010000506.1"/>
</dbReference>
<gene>
    <name evidence="2" type="ORF">AS026_18715</name>
</gene>
<dbReference type="OrthoDB" id="7595152at2"/>
<dbReference type="SUPFAM" id="SSF54427">
    <property type="entry name" value="NTF2-like"/>
    <property type="match status" value="1"/>
</dbReference>
<protein>
    <submittedName>
        <fullName evidence="2">Polyketide cyclase</fullName>
    </submittedName>
</protein>
<dbReference type="Pfam" id="PF07366">
    <property type="entry name" value="SnoaL"/>
    <property type="match status" value="1"/>
</dbReference>
<evidence type="ECO:0000313" key="3">
    <source>
        <dbReference type="Proteomes" id="UP000068164"/>
    </source>
</evidence>